<name>A0A4R6MUB0_9BURK</name>
<dbReference type="Proteomes" id="UP000295357">
    <property type="component" value="Unassembled WGS sequence"/>
</dbReference>
<dbReference type="PANTHER" id="PTHR30055:SF226">
    <property type="entry name" value="HTH-TYPE TRANSCRIPTIONAL REGULATOR PKSA"/>
    <property type="match status" value="1"/>
</dbReference>
<keyword evidence="8" id="KW-1185">Reference proteome</keyword>
<keyword evidence="1" id="KW-0805">Transcription regulation</keyword>
<accession>A0A4R6MUB0</accession>
<evidence type="ECO:0000256" key="2">
    <source>
        <dbReference type="ARBA" id="ARBA00023125"/>
    </source>
</evidence>
<evidence type="ECO:0000259" key="6">
    <source>
        <dbReference type="PROSITE" id="PS50977"/>
    </source>
</evidence>
<gene>
    <name evidence="7" type="ORF">DFR39_11362</name>
</gene>
<dbReference type="Gene3D" id="1.10.357.10">
    <property type="entry name" value="Tetracycline Repressor, domain 2"/>
    <property type="match status" value="1"/>
</dbReference>
<dbReference type="SUPFAM" id="SSF46689">
    <property type="entry name" value="Homeodomain-like"/>
    <property type="match status" value="1"/>
</dbReference>
<feature type="domain" description="HTH tetR-type" evidence="6">
    <location>
        <begin position="95"/>
        <end position="155"/>
    </location>
</feature>
<dbReference type="InterPro" id="IPR009057">
    <property type="entry name" value="Homeodomain-like_sf"/>
</dbReference>
<proteinExistence type="predicted"/>
<keyword evidence="3" id="KW-0804">Transcription</keyword>
<dbReference type="PRINTS" id="PR00455">
    <property type="entry name" value="HTHTETR"/>
</dbReference>
<dbReference type="PROSITE" id="PS50977">
    <property type="entry name" value="HTH_TETR_2"/>
    <property type="match status" value="1"/>
</dbReference>
<dbReference type="EMBL" id="SNXE01000013">
    <property type="protein sequence ID" value="TDP04951.1"/>
    <property type="molecule type" value="Genomic_DNA"/>
</dbReference>
<feature type="region of interest" description="Disordered" evidence="5">
    <location>
        <begin position="1"/>
        <end position="92"/>
    </location>
</feature>
<dbReference type="Pfam" id="PF00440">
    <property type="entry name" value="TetR_N"/>
    <property type="match status" value="1"/>
</dbReference>
<reference evidence="7 8" key="1">
    <citation type="submission" date="2019-03" db="EMBL/GenBank/DDBJ databases">
        <title>Genomic Encyclopedia of Type Strains, Phase IV (KMG-IV): sequencing the most valuable type-strain genomes for metagenomic binning, comparative biology and taxonomic classification.</title>
        <authorList>
            <person name="Goeker M."/>
        </authorList>
    </citation>
    <scope>NUCLEOTIDE SEQUENCE [LARGE SCALE GENOMIC DNA]</scope>
    <source>
        <strain evidence="7 8">DSM 25082</strain>
    </source>
</reference>
<evidence type="ECO:0000256" key="5">
    <source>
        <dbReference type="SAM" id="MobiDB-lite"/>
    </source>
</evidence>
<evidence type="ECO:0000256" key="3">
    <source>
        <dbReference type="ARBA" id="ARBA00023163"/>
    </source>
</evidence>
<dbReference type="InterPro" id="IPR025996">
    <property type="entry name" value="MT1864/Rv1816-like_C"/>
</dbReference>
<keyword evidence="2 4" id="KW-0238">DNA-binding</keyword>
<feature type="compositionally biased region" description="Low complexity" evidence="5">
    <location>
        <begin position="74"/>
        <end position="89"/>
    </location>
</feature>
<dbReference type="PANTHER" id="PTHR30055">
    <property type="entry name" value="HTH-TYPE TRANSCRIPTIONAL REGULATOR RUTR"/>
    <property type="match status" value="1"/>
</dbReference>
<dbReference type="SUPFAM" id="SSF48498">
    <property type="entry name" value="Tetracyclin repressor-like, C-terminal domain"/>
    <property type="match status" value="1"/>
</dbReference>
<evidence type="ECO:0000313" key="8">
    <source>
        <dbReference type="Proteomes" id="UP000295357"/>
    </source>
</evidence>
<dbReference type="InterPro" id="IPR001647">
    <property type="entry name" value="HTH_TetR"/>
</dbReference>
<dbReference type="OrthoDB" id="6684185at2"/>
<dbReference type="GO" id="GO:0000976">
    <property type="term" value="F:transcription cis-regulatory region binding"/>
    <property type="evidence" value="ECO:0007669"/>
    <property type="project" value="TreeGrafter"/>
</dbReference>
<organism evidence="7 8">
    <name type="scientific">Roseateles asaccharophilus</name>
    <dbReference type="NCBI Taxonomy" id="582607"/>
    <lineage>
        <taxon>Bacteria</taxon>
        <taxon>Pseudomonadati</taxon>
        <taxon>Pseudomonadota</taxon>
        <taxon>Betaproteobacteria</taxon>
        <taxon>Burkholderiales</taxon>
        <taxon>Sphaerotilaceae</taxon>
        <taxon>Roseateles</taxon>
    </lineage>
</organism>
<dbReference type="Pfam" id="PF13305">
    <property type="entry name" value="TetR_C_33"/>
    <property type="match status" value="1"/>
</dbReference>
<comment type="caution">
    <text evidence="7">The sequence shown here is derived from an EMBL/GenBank/DDBJ whole genome shotgun (WGS) entry which is preliminary data.</text>
</comment>
<evidence type="ECO:0000256" key="4">
    <source>
        <dbReference type="PROSITE-ProRule" id="PRU00335"/>
    </source>
</evidence>
<sequence>MVSKTAIPFLNPHPRPSGPKGLHRATGVVSPAPDAVDGEGKPLARPQPRQRQKTQKPEGPLKKKRQAQPDSETAAGGRRAAASSASAQRRAAHKADLERRILDAARQLFATQGAEAVTLREVAAAVGYSHATIYSFFSDKAALLARLVAESQEELSALLAAALVPVPQQSNPAAAALGRLVRAYLRWAATHPHHYRLMMLACSEAPPAVFAQLEAWLASRASAERALQAQTLWAALHGAALLEIVQVPAGGLDWAPLEARADALIRLLERGLLTQPPRSSRS</sequence>
<evidence type="ECO:0000313" key="7">
    <source>
        <dbReference type="EMBL" id="TDP04951.1"/>
    </source>
</evidence>
<evidence type="ECO:0000256" key="1">
    <source>
        <dbReference type="ARBA" id="ARBA00023015"/>
    </source>
</evidence>
<dbReference type="InterPro" id="IPR050109">
    <property type="entry name" value="HTH-type_TetR-like_transc_reg"/>
</dbReference>
<feature type="DNA-binding region" description="H-T-H motif" evidence="4">
    <location>
        <begin position="118"/>
        <end position="137"/>
    </location>
</feature>
<dbReference type="AlphaFoldDB" id="A0A4R6MUB0"/>
<dbReference type="RefSeq" id="WP_133605454.1">
    <property type="nucleotide sequence ID" value="NZ_JBKBOZ010000016.1"/>
</dbReference>
<dbReference type="GO" id="GO:0003700">
    <property type="term" value="F:DNA-binding transcription factor activity"/>
    <property type="evidence" value="ECO:0007669"/>
    <property type="project" value="TreeGrafter"/>
</dbReference>
<dbReference type="InterPro" id="IPR036271">
    <property type="entry name" value="Tet_transcr_reg_TetR-rel_C_sf"/>
</dbReference>
<protein>
    <submittedName>
        <fullName evidence="7">TetR family transcriptional regulator</fullName>
    </submittedName>
</protein>